<evidence type="ECO:0000256" key="1">
    <source>
        <dbReference type="SAM" id="MobiDB-lite"/>
    </source>
</evidence>
<dbReference type="RefSeq" id="WP_269422157.1">
    <property type="nucleotide sequence ID" value="NZ_JAPWGY010000001.1"/>
</dbReference>
<sequence>METAPAKVKENSRPDSAPYQDLRTVKSAGIGTDNQRVAVKYDCKML</sequence>
<organism evidence="2 3">
    <name type="scientific">Kiloniella laminariae</name>
    <dbReference type="NCBI Taxonomy" id="454162"/>
    <lineage>
        <taxon>Bacteria</taxon>
        <taxon>Pseudomonadati</taxon>
        <taxon>Pseudomonadota</taxon>
        <taxon>Alphaproteobacteria</taxon>
        <taxon>Rhodospirillales</taxon>
        <taxon>Kiloniellaceae</taxon>
        <taxon>Kiloniella</taxon>
    </lineage>
</organism>
<evidence type="ECO:0000313" key="2">
    <source>
        <dbReference type="EMBL" id="MCZ4279962.1"/>
    </source>
</evidence>
<gene>
    <name evidence="2" type="ORF">O4H49_04175</name>
</gene>
<name>A0ABT4LFU1_9PROT</name>
<dbReference type="EMBL" id="JAPWGY010000001">
    <property type="protein sequence ID" value="MCZ4279962.1"/>
    <property type="molecule type" value="Genomic_DNA"/>
</dbReference>
<reference evidence="2" key="1">
    <citation type="submission" date="2022-12" db="EMBL/GenBank/DDBJ databases">
        <title>Bacterial isolates from different developmental stages of Nematostella vectensis.</title>
        <authorList>
            <person name="Fraune S."/>
        </authorList>
    </citation>
    <scope>NUCLEOTIDE SEQUENCE</scope>
    <source>
        <strain evidence="2">G21630-S1</strain>
    </source>
</reference>
<feature type="region of interest" description="Disordered" evidence="1">
    <location>
        <begin position="1"/>
        <end position="20"/>
    </location>
</feature>
<dbReference type="Proteomes" id="UP001069802">
    <property type="component" value="Unassembled WGS sequence"/>
</dbReference>
<keyword evidence="3" id="KW-1185">Reference proteome</keyword>
<proteinExistence type="predicted"/>
<accession>A0ABT4LFU1</accession>
<evidence type="ECO:0000313" key="3">
    <source>
        <dbReference type="Proteomes" id="UP001069802"/>
    </source>
</evidence>
<comment type="caution">
    <text evidence="2">The sequence shown here is derived from an EMBL/GenBank/DDBJ whole genome shotgun (WGS) entry which is preliminary data.</text>
</comment>
<protein>
    <submittedName>
        <fullName evidence="2">Uncharacterized protein</fullName>
    </submittedName>
</protein>